<dbReference type="EMBL" id="CM029054">
    <property type="protein sequence ID" value="KAG2534095.1"/>
    <property type="molecule type" value="Genomic_DNA"/>
</dbReference>
<proteinExistence type="predicted"/>
<reference evidence="1" key="1">
    <citation type="submission" date="2020-05" db="EMBL/GenBank/DDBJ databases">
        <title>WGS assembly of Panicum virgatum.</title>
        <authorList>
            <person name="Lovell J.T."/>
            <person name="Jenkins J."/>
            <person name="Shu S."/>
            <person name="Juenger T.E."/>
            <person name="Schmutz J."/>
        </authorList>
    </citation>
    <scope>NUCLEOTIDE SEQUENCE</scope>
    <source>
        <strain evidence="1">AP13</strain>
    </source>
</reference>
<dbReference type="AlphaFoldDB" id="A0A8T0MBT7"/>
<name>A0A8T0MBT7_PANVG</name>
<accession>A0A8T0MBT7</accession>
<keyword evidence="2" id="KW-1185">Reference proteome</keyword>
<comment type="caution">
    <text evidence="1">The sequence shown here is derived from an EMBL/GenBank/DDBJ whole genome shotgun (WGS) entry which is preliminary data.</text>
</comment>
<sequence>MLDPCKLLLMSLKRTCWGATLPDRASQLAARPFARWYIIIKKNVILRRCLQMASYQNCWLWGLVWKASSFRIHAWQSTERLYEAQRRLLSFLWSRKPEKHTQLKRSEAERAYFA</sequence>
<dbReference type="Proteomes" id="UP000823388">
    <property type="component" value="Chromosome 9N"/>
</dbReference>
<gene>
    <name evidence="1" type="ORF">PVAP13_9NG021973</name>
</gene>
<evidence type="ECO:0000313" key="1">
    <source>
        <dbReference type="EMBL" id="KAG2534095.1"/>
    </source>
</evidence>
<protein>
    <submittedName>
        <fullName evidence="1">Uncharacterized protein</fullName>
    </submittedName>
</protein>
<evidence type="ECO:0000313" key="2">
    <source>
        <dbReference type="Proteomes" id="UP000823388"/>
    </source>
</evidence>
<organism evidence="1 2">
    <name type="scientific">Panicum virgatum</name>
    <name type="common">Blackwell switchgrass</name>
    <dbReference type="NCBI Taxonomy" id="38727"/>
    <lineage>
        <taxon>Eukaryota</taxon>
        <taxon>Viridiplantae</taxon>
        <taxon>Streptophyta</taxon>
        <taxon>Embryophyta</taxon>
        <taxon>Tracheophyta</taxon>
        <taxon>Spermatophyta</taxon>
        <taxon>Magnoliopsida</taxon>
        <taxon>Liliopsida</taxon>
        <taxon>Poales</taxon>
        <taxon>Poaceae</taxon>
        <taxon>PACMAD clade</taxon>
        <taxon>Panicoideae</taxon>
        <taxon>Panicodae</taxon>
        <taxon>Paniceae</taxon>
        <taxon>Panicinae</taxon>
        <taxon>Panicum</taxon>
        <taxon>Panicum sect. Hiantes</taxon>
    </lineage>
</organism>